<dbReference type="EMBL" id="JBHUHT010000012">
    <property type="protein sequence ID" value="MFD2096375.1"/>
    <property type="molecule type" value="Genomic_DNA"/>
</dbReference>
<dbReference type="InterPro" id="IPR011055">
    <property type="entry name" value="Dup_hybrid_motif"/>
</dbReference>
<evidence type="ECO:0000256" key="8">
    <source>
        <dbReference type="SAM" id="Phobius"/>
    </source>
</evidence>
<evidence type="ECO:0000256" key="1">
    <source>
        <dbReference type="ARBA" id="ARBA00001947"/>
    </source>
</evidence>
<feature type="transmembrane region" description="Helical" evidence="8">
    <location>
        <begin position="21"/>
        <end position="38"/>
    </location>
</feature>
<reference evidence="11" key="1">
    <citation type="journal article" date="2019" name="Int. J. Syst. Evol. Microbiol.">
        <title>The Global Catalogue of Microorganisms (GCM) 10K type strain sequencing project: providing services to taxonomists for standard genome sequencing and annotation.</title>
        <authorList>
            <consortium name="The Broad Institute Genomics Platform"/>
            <consortium name="The Broad Institute Genome Sequencing Center for Infectious Disease"/>
            <person name="Wu L."/>
            <person name="Ma J."/>
        </authorList>
    </citation>
    <scope>NUCLEOTIDE SEQUENCE [LARGE SCALE GENOMIC DNA]</scope>
    <source>
        <strain evidence="11">CGMCC 1.10992</strain>
    </source>
</reference>
<gene>
    <name evidence="10" type="ORF">ACFSJ3_10305</name>
</gene>
<organism evidence="10 11">
    <name type="scientific">Corallincola platygyrae</name>
    <dbReference type="NCBI Taxonomy" id="1193278"/>
    <lineage>
        <taxon>Bacteria</taxon>
        <taxon>Pseudomonadati</taxon>
        <taxon>Pseudomonadota</taxon>
        <taxon>Gammaproteobacteria</taxon>
        <taxon>Alteromonadales</taxon>
        <taxon>Psychromonadaceae</taxon>
        <taxon>Corallincola</taxon>
    </lineage>
</organism>
<dbReference type="Pfam" id="PF01551">
    <property type="entry name" value="Peptidase_M23"/>
    <property type="match status" value="1"/>
</dbReference>
<dbReference type="Proteomes" id="UP001597380">
    <property type="component" value="Unassembled WGS sequence"/>
</dbReference>
<dbReference type="PANTHER" id="PTHR21666:SF288">
    <property type="entry name" value="CELL DIVISION PROTEIN YTFB"/>
    <property type="match status" value="1"/>
</dbReference>
<dbReference type="Pfam" id="PF08525">
    <property type="entry name" value="OapA_N"/>
    <property type="match status" value="1"/>
</dbReference>
<dbReference type="InterPro" id="IPR013731">
    <property type="entry name" value="OapA_N"/>
</dbReference>
<accession>A0ABW4XLD9</accession>
<proteinExistence type="predicted"/>
<comment type="caution">
    <text evidence="10">The sequence shown here is derived from an EMBL/GenBank/DDBJ whole genome shotgun (WGS) entry which is preliminary data.</text>
</comment>
<dbReference type="InterPro" id="IPR016047">
    <property type="entry name" value="M23ase_b-sheet_dom"/>
</dbReference>
<keyword evidence="4" id="KW-0479">Metal-binding</keyword>
<evidence type="ECO:0000259" key="9">
    <source>
        <dbReference type="PROSITE" id="PS51782"/>
    </source>
</evidence>
<sequence length="457" mass="50036">MYTQDPAMNDFIEQLPKQHKVLVGIISVITLLLIFMPVDDASASRNTDDPSLELGKRYPLSLEVAPVGAEQKPLAGPELKALPQVQTSAPEAAPLVELSWQTFTVKSGDSLAKIFQRAGFSPRTLHDIASLGAETKALKKIHPGDKIKFGADAEGKLIQLVYPMDKIKTLQVTLAGDQFEAEELVKQVESRTKFAAATITSNFYNAGVDAGLSPNQIMSLATIFGWDIDFALDLRKGDSFSVMYEEKYADGERVGEGAIVAAEFVNQGDEYQAVRHTDGVYYTPEGKAMKKAFLRAPVSFKYISSSFNPRRLHPVTGKVRPHNGIDYAAKTGTPVMAAGDGRVTKSGYSKLNGNYVFIKHGEGVITKYLHLHKRYVKTNARVKQGQKIGTVGATGRVTGPHLHYEFLVNGVHRNPRTVKLPDAKPIKSSDKDAFVAHASDMISQLNANRRLLLALNN</sequence>
<protein>
    <submittedName>
        <fullName evidence="10">Peptidoglycan DD-metalloendopeptidase family protein</fullName>
    </submittedName>
</protein>
<keyword evidence="8" id="KW-0472">Membrane</keyword>
<feature type="domain" description="LysM" evidence="9">
    <location>
        <begin position="101"/>
        <end position="149"/>
    </location>
</feature>
<keyword evidence="3" id="KW-0645">Protease</keyword>
<dbReference type="InterPro" id="IPR018392">
    <property type="entry name" value="LysM"/>
</dbReference>
<comment type="cofactor">
    <cofactor evidence="1">
        <name>Zn(2+)</name>
        <dbReference type="ChEBI" id="CHEBI:29105"/>
    </cofactor>
</comment>
<dbReference type="PROSITE" id="PS51782">
    <property type="entry name" value="LYSM"/>
    <property type="match status" value="1"/>
</dbReference>
<keyword evidence="11" id="KW-1185">Reference proteome</keyword>
<evidence type="ECO:0000256" key="7">
    <source>
        <dbReference type="ARBA" id="ARBA00023049"/>
    </source>
</evidence>
<evidence type="ECO:0000256" key="3">
    <source>
        <dbReference type="ARBA" id="ARBA00022670"/>
    </source>
</evidence>
<keyword evidence="6" id="KW-0862">Zinc</keyword>
<dbReference type="Pfam" id="PF19425">
    <property type="entry name" value="Csd3_N2"/>
    <property type="match status" value="1"/>
</dbReference>
<evidence type="ECO:0000313" key="10">
    <source>
        <dbReference type="EMBL" id="MFD2096375.1"/>
    </source>
</evidence>
<evidence type="ECO:0000256" key="6">
    <source>
        <dbReference type="ARBA" id="ARBA00022833"/>
    </source>
</evidence>
<evidence type="ECO:0000256" key="5">
    <source>
        <dbReference type="ARBA" id="ARBA00022801"/>
    </source>
</evidence>
<name>A0ABW4XLD9_9GAMM</name>
<dbReference type="PANTHER" id="PTHR21666">
    <property type="entry name" value="PEPTIDASE-RELATED"/>
    <property type="match status" value="1"/>
</dbReference>
<keyword evidence="5" id="KW-0378">Hydrolase</keyword>
<keyword evidence="7" id="KW-0482">Metalloprotease</keyword>
<dbReference type="Gene3D" id="2.70.70.10">
    <property type="entry name" value="Glucose Permease (Domain IIA)"/>
    <property type="match status" value="1"/>
</dbReference>
<comment type="subcellular location">
    <subcellularLocation>
        <location evidence="2">Cell envelope</location>
    </subcellularLocation>
</comment>
<keyword evidence="8" id="KW-0812">Transmembrane</keyword>
<keyword evidence="8" id="KW-1133">Transmembrane helix</keyword>
<evidence type="ECO:0000256" key="2">
    <source>
        <dbReference type="ARBA" id="ARBA00004196"/>
    </source>
</evidence>
<evidence type="ECO:0000256" key="4">
    <source>
        <dbReference type="ARBA" id="ARBA00022723"/>
    </source>
</evidence>
<dbReference type="InterPro" id="IPR045834">
    <property type="entry name" value="Csd3_N2"/>
</dbReference>
<dbReference type="InterPro" id="IPR007340">
    <property type="entry name" value="LysM_Opacity-associatedA"/>
</dbReference>
<dbReference type="Pfam" id="PF04225">
    <property type="entry name" value="LysM_OapA"/>
    <property type="match status" value="1"/>
</dbReference>
<dbReference type="Gene3D" id="3.10.450.350">
    <property type="match status" value="2"/>
</dbReference>
<dbReference type="SUPFAM" id="SSF51261">
    <property type="entry name" value="Duplicated hybrid motif"/>
    <property type="match status" value="1"/>
</dbReference>
<dbReference type="CDD" id="cd12797">
    <property type="entry name" value="M23_peptidase"/>
    <property type="match status" value="1"/>
</dbReference>
<dbReference type="InterPro" id="IPR050570">
    <property type="entry name" value="Cell_wall_metabolism_enzyme"/>
</dbReference>
<evidence type="ECO:0000313" key="11">
    <source>
        <dbReference type="Proteomes" id="UP001597380"/>
    </source>
</evidence>